<organism evidence="1">
    <name type="scientific">Kitasatospora camelliae</name>
    <dbReference type="NCBI Taxonomy" id="3156397"/>
    <lineage>
        <taxon>Bacteria</taxon>
        <taxon>Bacillati</taxon>
        <taxon>Actinomycetota</taxon>
        <taxon>Actinomycetes</taxon>
        <taxon>Kitasatosporales</taxon>
        <taxon>Streptomycetaceae</taxon>
        <taxon>Kitasatospora</taxon>
    </lineage>
</organism>
<dbReference type="RefSeq" id="WP_354644542.1">
    <property type="nucleotide sequence ID" value="NZ_CP159872.1"/>
</dbReference>
<gene>
    <name evidence="1" type="ORF">ABWK59_34110</name>
</gene>
<protein>
    <submittedName>
        <fullName evidence="1">Uncharacterized protein</fullName>
    </submittedName>
</protein>
<sequence>MSDDRATLGPLTPLDDRWAMGNPRPDGSWLEFRTDGLYLHAGAAEGELTPWPRITDVNGLTLGSKNPFPGDYSPMAFLNALPGPWKGHGHGYLHLTLRHPYEDIAARFDLHPRLYGGTDLALLQELLAQINTTREPHRLGDTAWLTRAVTHLREHRSITTRGIQRAVTEALAL</sequence>
<dbReference type="EMBL" id="CP159872">
    <property type="protein sequence ID" value="XCM83606.1"/>
    <property type="molecule type" value="Genomic_DNA"/>
</dbReference>
<accession>A0AAU8K833</accession>
<proteinExistence type="predicted"/>
<evidence type="ECO:0000313" key="1">
    <source>
        <dbReference type="EMBL" id="XCM83606.1"/>
    </source>
</evidence>
<name>A0AAU8K833_9ACTN</name>
<dbReference type="KEGG" id="kcm:ABWK59_34110"/>
<reference evidence="1" key="1">
    <citation type="submission" date="2024-06" db="EMBL/GenBank/DDBJ databases">
        <title>The genome sequences of Kitasatospora sp. strain HUAS MG31.</title>
        <authorList>
            <person name="Mo P."/>
        </authorList>
    </citation>
    <scope>NUCLEOTIDE SEQUENCE</scope>
    <source>
        <strain evidence="1">HUAS MG31</strain>
    </source>
</reference>
<dbReference type="AlphaFoldDB" id="A0AAU8K833"/>